<feature type="transmembrane region" description="Helical" evidence="7">
    <location>
        <begin position="353"/>
        <end position="376"/>
    </location>
</feature>
<feature type="transmembrane region" description="Helical" evidence="7">
    <location>
        <begin position="49"/>
        <end position="73"/>
    </location>
</feature>
<comment type="subcellular location">
    <subcellularLocation>
        <location evidence="1">Cell membrane</location>
        <topology evidence="1">Multi-pass membrane protein</topology>
    </subcellularLocation>
</comment>
<evidence type="ECO:0000256" key="3">
    <source>
        <dbReference type="ARBA" id="ARBA00022475"/>
    </source>
</evidence>
<evidence type="ECO:0000256" key="5">
    <source>
        <dbReference type="ARBA" id="ARBA00022989"/>
    </source>
</evidence>
<evidence type="ECO:0000256" key="2">
    <source>
        <dbReference type="ARBA" id="ARBA00022448"/>
    </source>
</evidence>
<keyword evidence="3" id="KW-1003">Cell membrane</keyword>
<dbReference type="PANTHER" id="PTHR43266:SF2">
    <property type="entry name" value="MAJOR FACILITATOR SUPERFAMILY (MFS) PROFILE DOMAIN-CONTAINING PROTEIN"/>
    <property type="match status" value="1"/>
</dbReference>
<feature type="transmembrane region" description="Helical" evidence="7">
    <location>
        <begin position="319"/>
        <end position="341"/>
    </location>
</feature>
<feature type="transmembrane region" description="Helical" evidence="7">
    <location>
        <begin position="172"/>
        <end position="194"/>
    </location>
</feature>
<dbReference type="RefSeq" id="WP_069481746.1">
    <property type="nucleotide sequence ID" value="NZ_JACUVP010000001.1"/>
</dbReference>
<evidence type="ECO:0000256" key="1">
    <source>
        <dbReference type="ARBA" id="ARBA00004651"/>
    </source>
</evidence>
<feature type="transmembrane region" description="Helical" evidence="7">
    <location>
        <begin position="231"/>
        <end position="252"/>
    </location>
</feature>
<dbReference type="Pfam" id="PF07690">
    <property type="entry name" value="MFS_1"/>
    <property type="match status" value="1"/>
</dbReference>
<feature type="transmembrane region" description="Helical" evidence="7">
    <location>
        <begin position="396"/>
        <end position="419"/>
    </location>
</feature>
<dbReference type="InterPro" id="IPR020846">
    <property type="entry name" value="MFS_dom"/>
</dbReference>
<evidence type="ECO:0000313" key="10">
    <source>
        <dbReference type="Proteomes" id="UP000094784"/>
    </source>
</evidence>
<gene>
    <name evidence="9" type="ORF">BG258_13100</name>
</gene>
<accession>A0A1E4R8G2</accession>
<feature type="transmembrane region" description="Helical" evidence="7">
    <location>
        <begin position="80"/>
        <end position="102"/>
    </location>
</feature>
<evidence type="ECO:0000256" key="6">
    <source>
        <dbReference type="ARBA" id="ARBA00023136"/>
    </source>
</evidence>
<dbReference type="PANTHER" id="PTHR43266">
    <property type="entry name" value="MACROLIDE-EFFLUX PROTEIN"/>
    <property type="match status" value="1"/>
</dbReference>
<keyword evidence="6 7" id="KW-0472">Membrane</keyword>
<dbReference type="EMBL" id="MECQ01000001">
    <property type="protein sequence ID" value="ODV56762.1"/>
    <property type="molecule type" value="Genomic_DNA"/>
</dbReference>
<evidence type="ECO:0000313" key="9">
    <source>
        <dbReference type="EMBL" id="ODV56762.1"/>
    </source>
</evidence>
<dbReference type="GO" id="GO:0005886">
    <property type="term" value="C:plasma membrane"/>
    <property type="evidence" value="ECO:0007669"/>
    <property type="project" value="UniProtKB-SubCell"/>
</dbReference>
<dbReference type="InterPro" id="IPR011701">
    <property type="entry name" value="MFS"/>
</dbReference>
<reference evidence="9 10" key="1">
    <citation type="submission" date="2016-09" db="EMBL/GenBank/DDBJ databases">
        <title>Draft genome sequence of the soil isolate, Lysinibacillus fusiformis M5, a potential hypoxanthine producer.</title>
        <authorList>
            <person name="Gallegos-Monterrosa R."/>
            <person name="Maroti G."/>
            <person name="Balint B."/>
            <person name="Kovacs A.T."/>
        </authorList>
    </citation>
    <scope>NUCLEOTIDE SEQUENCE [LARGE SCALE GENOMIC DNA]</scope>
    <source>
        <strain evidence="9 10">M5</strain>
    </source>
</reference>
<keyword evidence="5 7" id="KW-1133">Transmembrane helix</keyword>
<evidence type="ECO:0000256" key="7">
    <source>
        <dbReference type="SAM" id="Phobius"/>
    </source>
</evidence>
<keyword evidence="2" id="KW-0813">Transport</keyword>
<organism evidence="9 10">
    <name type="scientific">Lysinibacillus fusiformis</name>
    <dbReference type="NCBI Taxonomy" id="28031"/>
    <lineage>
        <taxon>Bacteria</taxon>
        <taxon>Bacillati</taxon>
        <taxon>Bacillota</taxon>
        <taxon>Bacilli</taxon>
        <taxon>Bacillales</taxon>
        <taxon>Bacillaceae</taxon>
        <taxon>Lysinibacillus</taxon>
    </lineage>
</organism>
<feature type="domain" description="Major facilitator superfamily (MFS) profile" evidence="8">
    <location>
        <begin position="1"/>
        <end position="196"/>
    </location>
</feature>
<dbReference type="PROSITE" id="PS50850">
    <property type="entry name" value="MFS"/>
    <property type="match status" value="1"/>
</dbReference>
<feature type="transmembrane region" description="Helical" evidence="7">
    <location>
        <begin position="292"/>
        <end position="313"/>
    </location>
</feature>
<comment type="caution">
    <text evidence="9">The sequence shown here is derived from an EMBL/GenBank/DDBJ whole genome shotgun (WGS) entry which is preliminary data.</text>
</comment>
<dbReference type="OrthoDB" id="9775268at2"/>
<name>A0A1E4R8G2_9BACI</name>
<feature type="transmembrane region" description="Helical" evidence="7">
    <location>
        <begin position="264"/>
        <end position="285"/>
    </location>
</feature>
<dbReference type="GO" id="GO:0022857">
    <property type="term" value="F:transmembrane transporter activity"/>
    <property type="evidence" value="ECO:0007669"/>
    <property type="project" value="InterPro"/>
</dbReference>
<sequence>MITYFSKPTNRGFTIFLMVVATHFISLLGSSVARFGLGVWAYQSTGQVSSFAVVLVAGFLPAIVLSPFIGIWIDRKGPRLLILLGDIIGLIISSIIFSSLLLGNISMVHVIAGAISLSIVSSMQTPALQTLAPNLVPKEMLSRANGVFSMASSTSDVLGPVIGGVIMGFGSIVYIIGAELVTYCIAIPILLILWTKLSVKVNNDNEDSHENNSILGDLKYGFNYLIEHKSLLTLVLLFTVLNFALGFNQVVGQPYILSFGTVEQFGLLSSIYGGGMVLGGVLMSFIKLKKHIIWLVLISNFGIGVFITLTGLFNNMLLIAVFWGGLGLLLPVVNTGTLTLIQLHTEPKLLGRVFSIARTFAWISLPLAYIIGGILADKLVASNVNIIPYLGSGERGVYGTLLLLAGGLIILTVAIFAQLKYIKELDRREENDVQHNV</sequence>
<dbReference type="Proteomes" id="UP000094784">
    <property type="component" value="Unassembled WGS sequence"/>
</dbReference>
<evidence type="ECO:0000256" key="4">
    <source>
        <dbReference type="ARBA" id="ARBA00022692"/>
    </source>
</evidence>
<dbReference type="InterPro" id="IPR036259">
    <property type="entry name" value="MFS_trans_sf"/>
</dbReference>
<protein>
    <submittedName>
        <fullName evidence="9">Macrolide transporter</fullName>
    </submittedName>
</protein>
<dbReference type="SUPFAM" id="SSF103473">
    <property type="entry name" value="MFS general substrate transporter"/>
    <property type="match status" value="1"/>
</dbReference>
<dbReference type="Gene3D" id="1.20.1250.20">
    <property type="entry name" value="MFS general substrate transporter like domains"/>
    <property type="match status" value="1"/>
</dbReference>
<dbReference type="AlphaFoldDB" id="A0A1E4R8G2"/>
<keyword evidence="4 7" id="KW-0812">Transmembrane</keyword>
<proteinExistence type="predicted"/>
<dbReference type="CDD" id="cd06173">
    <property type="entry name" value="MFS_MefA_like"/>
    <property type="match status" value="1"/>
</dbReference>
<feature type="transmembrane region" description="Helical" evidence="7">
    <location>
        <begin position="12"/>
        <end position="37"/>
    </location>
</feature>
<evidence type="ECO:0000259" key="8">
    <source>
        <dbReference type="PROSITE" id="PS50850"/>
    </source>
</evidence>